<evidence type="ECO:0000256" key="1">
    <source>
        <dbReference type="SAM" id="MobiDB-lite"/>
    </source>
</evidence>
<protein>
    <submittedName>
        <fullName evidence="2">Uncharacterized protein</fullName>
    </submittedName>
</protein>
<reference evidence="2" key="1">
    <citation type="submission" date="2023-04" db="EMBL/GenBank/DDBJ databases">
        <authorList>
            <consortium name="ELIXIR-Norway"/>
        </authorList>
    </citation>
    <scope>NUCLEOTIDE SEQUENCE [LARGE SCALE GENOMIC DNA]</scope>
</reference>
<dbReference type="EMBL" id="OX459956">
    <property type="protein sequence ID" value="CAI9161371.1"/>
    <property type="molecule type" value="Genomic_DNA"/>
</dbReference>
<feature type="region of interest" description="Disordered" evidence="1">
    <location>
        <begin position="1"/>
        <end position="97"/>
    </location>
</feature>
<keyword evidence="3" id="KW-1185">Reference proteome</keyword>
<proteinExistence type="predicted"/>
<feature type="non-terminal residue" evidence="2">
    <location>
        <position position="162"/>
    </location>
</feature>
<feature type="non-terminal residue" evidence="2">
    <location>
        <position position="1"/>
    </location>
</feature>
<dbReference type="Proteomes" id="UP001176941">
    <property type="component" value="Chromosome 20"/>
</dbReference>
<evidence type="ECO:0000313" key="3">
    <source>
        <dbReference type="Proteomes" id="UP001176941"/>
    </source>
</evidence>
<feature type="compositionally biased region" description="Basic and acidic residues" evidence="1">
    <location>
        <begin position="78"/>
        <end position="97"/>
    </location>
</feature>
<accession>A0ABN8YNB3</accession>
<sequence>MGGCGRPGRVTSAPAPPPPQPESRGFGGELSQAPVESTDSVERCSGLEGKANSGISAPGPRARLGRLGRGRRTPWTRPDSDGRRAGGREQGQRRWFEKRTLAERLQCALRRARAPLSTQTARSYPPRAHRSTAPTLWSVTFRFPGALEKPRAYRSDSVIMCV</sequence>
<organism evidence="2 3">
    <name type="scientific">Rangifer tarandus platyrhynchus</name>
    <name type="common">Svalbard reindeer</name>
    <dbReference type="NCBI Taxonomy" id="3082113"/>
    <lineage>
        <taxon>Eukaryota</taxon>
        <taxon>Metazoa</taxon>
        <taxon>Chordata</taxon>
        <taxon>Craniata</taxon>
        <taxon>Vertebrata</taxon>
        <taxon>Euteleostomi</taxon>
        <taxon>Mammalia</taxon>
        <taxon>Eutheria</taxon>
        <taxon>Laurasiatheria</taxon>
        <taxon>Artiodactyla</taxon>
        <taxon>Ruminantia</taxon>
        <taxon>Pecora</taxon>
        <taxon>Cervidae</taxon>
        <taxon>Odocoileinae</taxon>
        <taxon>Rangifer</taxon>
    </lineage>
</organism>
<evidence type="ECO:0000313" key="2">
    <source>
        <dbReference type="EMBL" id="CAI9161371.1"/>
    </source>
</evidence>
<gene>
    <name evidence="2" type="ORF">MRATA1EN1_LOCUS10333</name>
</gene>
<feature type="compositionally biased region" description="Basic residues" evidence="1">
    <location>
        <begin position="63"/>
        <end position="74"/>
    </location>
</feature>
<name>A0ABN8YNB3_RANTA</name>